<dbReference type="GO" id="GO:0071555">
    <property type="term" value="P:cell wall organization"/>
    <property type="evidence" value="ECO:0007669"/>
    <property type="project" value="UniProtKB-KW"/>
</dbReference>
<feature type="binding site" evidence="8">
    <location>
        <position position="191"/>
    </location>
    <ligand>
        <name>UDP-N-acetyl-alpha-D-muramoyl-L-alanyl-D-glutamate</name>
        <dbReference type="ChEBI" id="CHEBI:83900"/>
    </ligand>
</feature>
<feature type="domain" description="Mur ligase N-terminal catalytic" evidence="10">
    <location>
        <begin position="27"/>
        <end position="72"/>
    </location>
</feature>
<comment type="function">
    <text evidence="8">Catalyzes the addition of meso-diaminopimelic acid to the nucleotide precursor UDP-N-acetylmuramoyl-L-alanyl-D-glutamate (UMAG) in the biosynthesis of bacterial cell-wall peptidoglycan.</text>
</comment>
<dbReference type="Proteomes" id="UP000306420">
    <property type="component" value="Unassembled WGS sequence"/>
</dbReference>
<keyword evidence="4 8" id="KW-0133">Cell shape</keyword>
<evidence type="ECO:0000313" key="14">
    <source>
        <dbReference type="Proteomes" id="UP000306420"/>
    </source>
</evidence>
<dbReference type="Pfam" id="PF01225">
    <property type="entry name" value="Mur_ligase"/>
    <property type="match status" value="1"/>
</dbReference>
<dbReference type="InterPro" id="IPR004101">
    <property type="entry name" value="Mur_ligase_C"/>
</dbReference>
<dbReference type="GO" id="GO:0005737">
    <property type="term" value="C:cytoplasm"/>
    <property type="evidence" value="ECO:0007669"/>
    <property type="project" value="UniProtKB-SubCell"/>
</dbReference>
<dbReference type="GO" id="GO:0009252">
    <property type="term" value="P:peptidoglycan biosynthetic process"/>
    <property type="evidence" value="ECO:0007669"/>
    <property type="project" value="UniProtKB-UniRule"/>
</dbReference>
<comment type="subcellular location">
    <subcellularLocation>
        <location evidence="8 9">Cytoplasm</location>
    </subcellularLocation>
</comment>
<keyword evidence="8" id="KW-0963">Cytoplasm</keyword>
<dbReference type="InterPro" id="IPR035911">
    <property type="entry name" value="MurE/MurF_N"/>
</dbReference>
<dbReference type="InterPro" id="IPR005761">
    <property type="entry name" value="UDP-N-AcMur-Glu-dNH2Pim_ligase"/>
</dbReference>
<dbReference type="Pfam" id="PF02875">
    <property type="entry name" value="Mur_ligase_C"/>
    <property type="match status" value="1"/>
</dbReference>
<evidence type="ECO:0000259" key="10">
    <source>
        <dbReference type="Pfam" id="PF01225"/>
    </source>
</evidence>
<feature type="binding site" evidence="8">
    <location>
        <begin position="418"/>
        <end position="421"/>
    </location>
    <ligand>
        <name>meso-2,6-diaminopimelate</name>
        <dbReference type="ChEBI" id="CHEBI:57791"/>
    </ligand>
</feature>
<comment type="caution">
    <text evidence="8">Lacks conserved residue(s) required for the propagation of feature annotation.</text>
</comment>
<dbReference type="InterPro" id="IPR036565">
    <property type="entry name" value="Mur-like_cat_sf"/>
</dbReference>
<dbReference type="SUPFAM" id="SSF53244">
    <property type="entry name" value="MurD-like peptide ligases, peptide-binding domain"/>
    <property type="match status" value="1"/>
</dbReference>
<proteinExistence type="inferred from homology"/>
<dbReference type="GO" id="GO:0008360">
    <property type="term" value="P:regulation of cell shape"/>
    <property type="evidence" value="ECO:0007669"/>
    <property type="project" value="UniProtKB-KW"/>
</dbReference>
<dbReference type="InterPro" id="IPR000713">
    <property type="entry name" value="Mur_ligase_N"/>
</dbReference>
<feature type="modified residue" description="N6-carboxylysine" evidence="8">
    <location>
        <position position="223"/>
    </location>
</feature>
<evidence type="ECO:0000256" key="2">
    <source>
        <dbReference type="ARBA" id="ARBA00005898"/>
    </source>
</evidence>
<dbReference type="Pfam" id="PF08245">
    <property type="entry name" value="Mur_ligase_M"/>
    <property type="match status" value="1"/>
</dbReference>
<organism evidence="13 14">
    <name type="scientific">Ruoffia tabacinasalis</name>
    <dbReference type="NCBI Taxonomy" id="87458"/>
    <lineage>
        <taxon>Bacteria</taxon>
        <taxon>Bacillati</taxon>
        <taxon>Bacillota</taxon>
        <taxon>Bacilli</taxon>
        <taxon>Lactobacillales</taxon>
        <taxon>Aerococcaceae</taxon>
        <taxon>Ruoffia</taxon>
    </lineage>
</organism>
<comment type="similarity">
    <text evidence="2 8">Belongs to the MurCDEF family. MurE subfamily.</text>
</comment>
<dbReference type="NCBIfam" id="TIGR01085">
    <property type="entry name" value="murE"/>
    <property type="match status" value="1"/>
</dbReference>
<dbReference type="GO" id="GO:0000287">
    <property type="term" value="F:magnesium ion binding"/>
    <property type="evidence" value="ECO:0007669"/>
    <property type="project" value="UniProtKB-UniRule"/>
</dbReference>
<feature type="binding site" evidence="8">
    <location>
        <position position="394"/>
    </location>
    <ligand>
        <name>meso-2,6-diaminopimelate</name>
        <dbReference type="ChEBI" id="CHEBI:57791"/>
    </ligand>
</feature>
<keyword evidence="8" id="KW-0547">Nucleotide-binding</keyword>
<dbReference type="AlphaFoldDB" id="A0A5R9EK13"/>
<name>A0A5R9EK13_9LACT</name>
<dbReference type="EC" id="6.3.2.13" evidence="8"/>
<feature type="binding site" evidence="8">
    <location>
        <position position="32"/>
    </location>
    <ligand>
        <name>UDP-N-acetyl-alpha-D-muramoyl-L-alanyl-D-glutamate</name>
        <dbReference type="ChEBI" id="CHEBI:83900"/>
    </ligand>
</feature>
<feature type="short sequence motif" description="Meso-diaminopimelate recognition motif" evidence="8">
    <location>
        <begin position="418"/>
        <end position="421"/>
    </location>
</feature>
<keyword evidence="8" id="KW-0460">Magnesium</keyword>
<protein>
    <recommendedName>
        <fullName evidence="8">UDP-N-acetylmuramoyl-L-alanyl-D-glutamate--2,6-diaminopimelate ligase</fullName>
        <ecNumber evidence="8">6.3.2.13</ecNumber>
    </recommendedName>
    <alternativeName>
        <fullName evidence="8">Meso-A2pm-adding enzyme</fullName>
    </alternativeName>
    <alternativeName>
        <fullName evidence="8">Meso-diaminopimelate-adding enzyme</fullName>
    </alternativeName>
    <alternativeName>
        <fullName evidence="8">UDP-MurNAc-L-Ala-D-Glu:meso-diaminopimelate ligase</fullName>
    </alternativeName>
    <alternativeName>
        <fullName evidence="8">UDP-MurNAc-tripeptide synthetase</fullName>
    </alternativeName>
    <alternativeName>
        <fullName evidence="8">UDP-N-acetylmuramyl-tripeptide synthetase</fullName>
    </alternativeName>
</protein>
<evidence type="ECO:0000256" key="5">
    <source>
        <dbReference type="ARBA" id="ARBA00022984"/>
    </source>
</evidence>
<dbReference type="Gene3D" id="3.40.1390.10">
    <property type="entry name" value="MurE/MurF, N-terminal domain"/>
    <property type="match status" value="1"/>
</dbReference>
<feature type="binding site" evidence="8">
    <location>
        <position position="474"/>
    </location>
    <ligand>
        <name>meso-2,6-diaminopimelate</name>
        <dbReference type="ChEBI" id="CHEBI:57791"/>
    </ligand>
</feature>
<dbReference type="PANTHER" id="PTHR23135">
    <property type="entry name" value="MUR LIGASE FAMILY MEMBER"/>
    <property type="match status" value="1"/>
</dbReference>
<dbReference type="RefSeq" id="WP_138403647.1">
    <property type="nucleotide sequence ID" value="NZ_VBSP01000002.1"/>
</dbReference>
<keyword evidence="5 8" id="KW-0573">Peptidoglycan synthesis</keyword>
<accession>A0A5R9EK13</accession>
<dbReference type="UniPathway" id="UPA00219"/>
<dbReference type="SUPFAM" id="SSF63418">
    <property type="entry name" value="MurE/MurF N-terminal domain"/>
    <property type="match status" value="1"/>
</dbReference>
<dbReference type="GO" id="GO:0005524">
    <property type="term" value="F:ATP binding"/>
    <property type="evidence" value="ECO:0007669"/>
    <property type="project" value="UniProtKB-UniRule"/>
</dbReference>
<feature type="domain" description="Mur ligase C-terminal" evidence="11">
    <location>
        <begin position="342"/>
        <end position="472"/>
    </location>
</feature>
<feature type="binding site" evidence="8">
    <location>
        <begin position="156"/>
        <end position="157"/>
    </location>
    <ligand>
        <name>UDP-N-acetyl-alpha-D-muramoyl-L-alanyl-D-glutamate</name>
        <dbReference type="ChEBI" id="CHEBI:83900"/>
    </ligand>
</feature>
<gene>
    <name evidence="8" type="primary">murE</name>
    <name evidence="13" type="ORF">FEZ33_01655</name>
</gene>
<evidence type="ECO:0000313" key="13">
    <source>
        <dbReference type="EMBL" id="TLQ49365.1"/>
    </source>
</evidence>
<evidence type="ECO:0000259" key="12">
    <source>
        <dbReference type="Pfam" id="PF08245"/>
    </source>
</evidence>
<dbReference type="GO" id="GO:0051301">
    <property type="term" value="P:cell division"/>
    <property type="evidence" value="ECO:0007669"/>
    <property type="project" value="UniProtKB-KW"/>
</dbReference>
<evidence type="ECO:0000259" key="11">
    <source>
        <dbReference type="Pfam" id="PF02875"/>
    </source>
</evidence>
<evidence type="ECO:0000256" key="6">
    <source>
        <dbReference type="ARBA" id="ARBA00023306"/>
    </source>
</evidence>
<feature type="binding site" evidence="8">
    <location>
        <begin position="114"/>
        <end position="120"/>
    </location>
    <ligand>
        <name>ATP</name>
        <dbReference type="ChEBI" id="CHEBI:30616"/>
    </ligand>
</feature>
<dbReference type="InterPro" id="IPR013221">
    <property type="entry name" value="Mur_ligase_cen"/>
</dbReference>
<dbReference type="HAMAP" id="MF_00208">
    <property type="entry name" value="MurE"/>
    <property type="match status" value="1"/>
</dbReference>
<evidence type="ECO:0000256" key="4">
    <source>
        <dbReference type="ARBA" id="ARBA00022960"/>
    </source>
</evidence>
<evidence type="ECO:0000256" key="3">
    <source>
        <dbReference type="ARBA" id="ARBA00022618"/>
    </source>
</evidence>
<dbReference type="OrthoDB" id="9800958at2"/>
<keyword evidence="3 8" id="KW-0132">Cell division</keyword>
<comment type="cofactor">
    <cofactor evidence="8">
        <name>Mg(2+)</name>
        <dbReference type="ChEBI" id="CHEBI:18420"/>
    </cofactor>
</comment>
<sequence>MEQKKLINVLYDAHVINTQYLETEVSSLVNDTRKVKKNSCFIAIKGENFDGHQAIEDVINKGAKLIIVEDLPQDPKQLDATIVQVTSTFRTQAILANQYYNEPSTKLNVVAVTGTNGKTTTSNMISQLLESLNRKTGVIGTLHYKVGDKYYPAVNTTPNALEMQRLFNAMVETDCEDAIIEASSHALALGRLSFTDIDCAIFTNLTREHLDFHSTMEGYANAKSLLFSQLGQSFHNDRPRLAILNMDDPYHTTMAEVTSADIVTYSLEHPQATAYAHSITEKNGKTEFIIDYKKETFTVEIPMRGSYNVSNYLAAFLTLSIYYQYTIDDIVKATQDFTGVTGRMQVVDEGQDFEVIVDFAHSPDALERVMQELIEHKSDDQKLIALMGHSGGNRDSGMREPLGNILFKYADEIVFTADNPRFEPVEKIVNEMIGLHHDDNKPYSIIKDRAVAVQQAIDIAQKNDIVLFAGKGGEPYQVIGNDNIPYDEVQTVINAIHRKQL</sequence>
<evidence type="ECO:0000256" key="9">
    <source>
        <dbReference type="RuleBase" id="RU004135"/>
    </source>
</evidence>
<feature type="binding site" evidence="8">
    <location>
        <position position="470"/>
    </location>
    <ligand>
        <name>meso-2,6-diaminopimelate</name>
        <dbReference type="ChEBI" id="CHEBI:57791"/>
    </ligand>
</feature>
<evidence type="ECO:0000256" key="1">
    <source>
        <dbReference type="ARBA" id="ARBA00004752"/>
    </source>
</evidence>
<dbReference type="EMBL" id="VBSP01000002">
    <property type="protein sequence ID" value="TLQ49365.1"/>
    <property type="molecule type" value="Genomic_DNA"/>
</dbReference>
<comment type="PTM">
    <text evidence="8">Carboxylation is probably crucial for Mg(2+) binding and, consequently, for the gamma-phosphate positioning of ATP.</text>
</comment>
<keyword evidence="8 13" id="KW-0436">Ligase</keyword>
<reference evidence="13 14" key="1">
    <citation type="submission" date="2019-05" db="EMBL/GenBank/DDBJ databases">
        <title>The metagenome of a microbial culture collection derived from dairy environment covers the genomic content of the human microbiome.</title>
        <authorList>
            <person name="Roder T."/>
            <person name="Wuthrich D."/>
            <person name="Sattari Z."/>
            <person name="Von Ah U."/>
            <person name="Bar C."/>
            <person name="Ronchi F."/>
            <person name="Macpherson A.J."/>
            <person name="Ganal-Vonarburg S.C."/>
            <person name="Bruggmann R."/>
            <person name="Vergeres G."/>
        </authorList>
    </citation>
    <scope>NUCLEOTIDE SEQUENCE [LARGE SCALE GENOMIC DNA]</scope>
    <source>
        <strain evidence="13 14">FAM 24227</strain>
    </source>
</reference>
<dbReference type="GO" id="GO:0008765">
    <property type="term" value="F:UDP-N-acetylmuramoylalanyl-D-glutamate-2,6-diaminopimelate ligase activity"/>
    <property type="evidence" value="ECO:0007669"/>
    <property type="project" value="UniProtKB-UniRule"/>
</dbReference>
<comment type="catalytic activity">
    <reaction evidence="8">
        <text>UDP-N-acetyl-alpha-D-muramoyl-L-alanyl-D-glutamate + meso-2,6-diaminopimelate + ATP = UDP-N-acetyl-alpha-D-muramoyl-L-alanyl-gamma-D-glutamyl-meso-2,6-diaminopimelate + ADP + phosphate + H(+)</text>
        <dbReference type="Rhea" id="RHEA:23676"/>
        <dbReference type="ChEBI" id="CHEBI:15378"/>
        <dbReference type="ChEBI" id="CHEBI:30616"/>
        <dbReference type="ChEBI" id="CHEBI:43474"/>
        <dbReference type="ChEBI" id="CHEBI:57791"/>
        <dbReference type="ChEBI" id="CHEBI:83900"/>
        <dbReference type="ChEBI" id="CHEBI:83905"/>
        <dbReference type="ChEBI" id="CHEBI:456216"/>
        <dbReference type="EC" id="6.3.2.13"/>
    </reaction>
</comment>
<keyword evidence="6 8" id="KW-0131">Cell cycle</keyword>
<evidence type="ECO:0000256" key="8">
    <source>
        <dbReference type="HAMAP-Rule" id="MF_00208"/>
    </source>
</evidence>
<feature type="domain" description="Mur ligase central" evidence="12">
    <location>
        <begin position="112"/>
        <end position="318"/>
    </location>
</feature>
<dbReference type="PANTHER" id="PTHR23135:SF4">
    <property type="entry name" value="UDP-N-ACETYLMURAMOYL-L-ALANYL-D-GLUTAMATE--2,6-DIAMINOPIMELATE LIGASE MURE HOMOLOG, CHLOROPLASTIC"/>
    <property type="match status" value="1"/>
</dbReference>
<evidence type="ECO:0000256" key="7">
    <source>
        <dbReference type="ARBA" id="ARBA00023316"/>
    </source>
</evidence>
<dbReference type="Gene3D" id="3.90.190.20">
    <property type="entry name" value="Mur ligase, C-terminal domain"/>
    <property type="match status" value="1"/>
</dbReference>
<comment type="pathway">
    <text evidence="1 8 9">Cell wall biogenesis; peptidoglycan biosynthesis.</text>
</comment>
<keyword evidence="7 8" id="KW-0961">Cell wall biogenesis/degradation</keyword>
<dbReference type="Gene3D" id="3.40.1190.10">
    <property type="entry name" value="Mur-like, catalytic domain"/>
    <property type="match status" value="1"/>
</dbReference>
<feature type="binding site" evidence="8">
    <location>
        <position position="183"/>
    </location>
    <ligand>
        <name>UDP-N-acetyl-alpha-D-muramoyl-L-alanyl-D-glutamate</name>
        <dbReference type="ChEBI" id="CHEBI:83900"/>
    </ligand>
</feature>
<feature type="binding site" evidence="8">
    <location>
        <position position="155"/>
    </location>
    <ligand>
        <name>UDP-N-acetyl-alpha-D-muramoyl-L-alanyl-D-glutamate</name>
        <dbReference type="ChEBI" id="CHEBI:83900"/>
    </ligand>
</feature>
<dbReference type="SUPFAM" id="SSF53623">
    <property type="entry name" value="MurD-like peptide ligases, catalytic domain"/>
    <property type="match status" value="1"/>
</dbReference>
<keyword evidence="8" id="KW-0067">ATP-binding</keyword>
<dbReference type="NCBIfam" id="NF001126">
    <property type="entry name" value="PRK00139.1-4"/>
    <property type="match status" value="1"/>
</dbReference>
<comment type="caution">
    <text evidence="13">The sequence shown here is derived from an EMBL/GenBank/DDBJ whole genome shotgun (WGS) entry which is preliminary data.</text>
</comment>
<dbReference type="InterPro" id="IPR036615">
    <property type="entry name" value="Mur_ligase_C_dom_sf"/>
</dbReference>